<sequence length="607" mass="69611">MMKKAASLWNIPNNEVSDSFDPLISLLLSACASEIEKLSGDINDSQNRITERLIQLMTPSSTFDVKPAHAIAYCESVEPKSIITPEHQLFYKKRKASSNIGEGHKDVFFTPTQETNLLDARLKYMVSGQKLFTFSGRKSKDLTRRLNTKSDPDQTTLFLGIESDHKQIDLKDISFYFEYLGVSNSELFYHHLRNATWYLGEQKIETVNGYHNGDVDNNAELDRIINGVVSKSDTLCADVNQYYQKHFVTLKLENSISNFPKYAELEKLKAEDQEAFLATNILWIKVQFSSIISSKSLEQLYCAINAFPVINRKRNRFTYQMRNFIDIIPILSEDPFFDVQTIENTSGQIYKNEGAQTADGYQGSYFLRSDNVGKLDSRKAQDYIVHLLELLKDESAAFTFFNHEFLQNNLTTLNQTIASIEKKVNEVVHDGVYTNYVYLNPYTGNENVKVTYWTINGEEANHIKSGKSLEIYKGSHLKPKSSYFIRPVFGGRNSLSMAQRLQAYRRITLTKNRIVTEEDLKALCYELYTENVKSIEIKKGVITDISVNKGVLQCIEIVLTPSENSALKAYEWDYLNENLLAVLKKQSVNIFPYKIKLKHLNSQLKYE</sequence>
<dbReference type="Proteomes" id="UP001647509">
    <property type="component" value="Unassembled WGS sequence"/>
</dbReference>
<comment type="caution">
    <text evidence="1">The sequence shown here is derived from an EMBL/GenBank/DDBJ whole genome shotgun (WGS) entry which is preliminary data.</text>
</comment>
<evidence type="ECO:0000313" key="1">
    <source>
        <dbReference type="EMBL" id="MBU2949239.1"/>
    </source>
</evidence>
<accession>A0ACC5U4J2</accession>
<gene>
    <name evidence="1" type="ORF">KO493_00805</name>
</gene>
<evidence type="ECO:0000313" key="2">
    <source>
        <dbReference type="Proteomes" id="UP001647509"/>
    </source>
</evidence>
<proteinExistence type="predicted"/>
<name>A0ACC5U4J2_9FLAO</name>
<reference evidence="1" key="1">
    <citation type="submission" date="2021-05" db="EMBL/GenBank/DDBJ databases">
        <title>Draft genomes of bacteria isolated from model marine particles.</title>
        <authorList>
            <person name="Datta M.S."/>
            <person name="Schwartzman J.A."/>
            <person name="Enke T.N."/>
            <person name="Saavedra J."/>
            <person name="Cermak N."/>
            <person name="Cordero O.X."/>
        </authorList>
    </citation>
    <scope>NUCLEOTIDE SEQUENCE</scope>
    <source>
        <strain evidence="1">I2M19</strain>
    </source>
</reference>
<keyword evidence="2" id="KW-1185">Reference proteome</keyword>
<organism evidence="1 2">
    <name type="scientific">Pseudotamlana agarivorans</name>
    <dbReference type="NCBI Taxonomy" id="481183"/>
    <lineage>
        <taxon>Bacteria</taxon>
        <taxon>Pseudomonadati</taxon>
        <taxon>Bacteroidota</taxon>
        <taxon>Flavobacteriia</taxon>
        <taxon>Flavobacteriales</taxon>
        <taxon>Flavobacteriaceae</taxon>
        <taxon>Pseudotamlana</taxon>
    </lineage>
</organism>
<dbReference type="EMBL" id="JAHKPD010000004">
    <property type="protein sequence ID" value="MBU2949239.1"/>
    <property type="molecule type" value="Genomic_DNA"/>
</dbReference>
<protein>
    <submittedName>
        <fullName evidence="1">Type VI secretion system baseplate subunit TssF</fullName>
    </submittedName>
</protein>